<dbReference type="InParanoid" id="B9SC66"/>
<accession>B9SC66</accession>
<evidence type="ECO:0000313" key="1">
    <source>
        <dbReference type="EMBL" id="EEF38780.1"/>
    </source>
</evidence>
<reference evidence="2" key="1">
    <citation type="journal article" date="2010" name="Nat. Biotechnol.">
        <title>Draft genome sequence of the oilseed species Ricinus communis.</title>
        <authorList>
            <person name="Chan A.P."/>
            <person name="Crabtree J."/>
            <person name="Zhao Q."/>
            <person name="Lorenzi H."/>
            <person name="Orvis J."/>
            <person name="Puiu D."/>
            <person name="Melake-Berhan A."/>
            <person name="Jones K.M."/>
            <person name="Redman J."/>
            <person name="Chen G."/>
            <person name="Cahoon E.B."/>
            <person name="Gedil M."/>
            <person name="Stanke M."/>
            <person name="Haas B.J."/>
            <person name="Wortman J.R."/>
            <person name="Fraser-Liggett C.M."/>
            <person name="Ravel J."/>
            <person name="Rabinowicz P.D."/>
        </authorList>
    </citation>
    <scope>NUCLEOTIDE SEQUENCE [LARGE SCALE GENOMIC DNA]</scope>
    <source>
        <strain evidence="2">cv. Hale</strain>
    </source>
</reference>
<dbReference type="Proteomes" id="UP000008311">
    <property type="component" value="Unassembled WGS sequence"/>
</dbReference>
<keyword evidence="2" id="KW-1185">Reference proteome</keyword>
<organism evidence="1 2">
    <name type="scientific">Ricinus communis</name>
    <name type="common">Castor bean</name>
    <dbReference type="NCBI Taxonomy" id="3988"/>
    <lineage>
        <taxon>Eukaryota</taxon>
        <taxon>Viridiplantae</taxon>
        <taxon>Streptophyta</taxon>
        <taxon>Embryophyta</taxon>
        <taxon>Tracheophyta</taxon>
        <taxon>Spermatophyta</taxon>
        <taxon>Magnoliopsida</taxon>
        <taxon>eudicotyledons</taxon>
        <taxon>Gunneridae</taxon>
        <taxon>Pentapetalae</taxon>
        <taxon>rosids</taxon>
        <taxon>fabids</taxon>
        <taxon>Malpighiales</taxon>
        <taxon>Euphorbiaceae</taxon>
        <taxon>Acalyphoideae</taxon>
        <taxon>Acalypheae</taxon>
        <taxon>Ricinus</taxon>
    </lineage>
</organism>
<gene>
    <name evidence="1" type="ORF">RCOM_1408210</name>
</gene>
<name>B9SC66_RICCO</name>
<sequence>MMRLRMNFKIWLRLVMMLCKWRIRGELRRTRKYRPHLVTGIIFVAVFIRWKFGSIGIVTNLPSWYAILAVVCICDLQGHGDH</sequence>
<dbReference type="AlphaFoldDB" id="B9SC66"/>
<evidence type="ECO:0000313" key="2">
    <source>
        <dbReference type="Proteomes" id="UP000008311"/>
    </source>
</evidence>
<protein>
    <submittedName>
        <fullName evidence="1">Uncharacterized protein</fullName>
    </submittedName>
</protein>
<dbReference type="EMBL" id="EQ973919">
    <property type="protein sequence ID" value="EEF38780.1"/>
    <property type="molecule type" value="Genomic_DNA"/>
</dbReference>
<proteinExistence type="predicted"/>